<evidence type="ECO:0000313" key="4">
    <source>
        <dbReference type="Proteomes" id="UP000008136"/>
    </source>
</evidence>
<dbReference type="Pfam" id="PF00582">
    <property type="entry name" value="Usp"/>
    <property type="match status" value="2"/>
</dbReference>
<feature type="domain" description="UspA" evidence="2">
    <location>
        <begin position="26"/>
        <end position="126"/>
    </location>
</feature>
<reference evidence="3 4" key="1">
    <citation type="submission" date="2011-03" db="EMBL/GenBank/DDBJ databases">
        <title>The complete genome of Archaeoglobus veneficus SNP6.</title>
        <authorList>
            <consortium name="US DOE Joint Genome Institute (JGI-PGF)"/>
            <person name="Lucas S."/>
            <person name="Copeland A."/>
            <person name="Lapidus A."/>
            <person name="Bruce D."/>
            <person name="Goodwin L."/>
            <person name="Pitluck S."/>
            <person name="Kyrpides N."/>
            <person name="Mavromatis K."/>
            <person name="Pagani I."/>
            <person name="Ivanova N."/>
            <person name="Mikhailova N."/>
            <person name="Lu M."/>
            <person name="Detter J.C."/>
            <person name="Tapia R."/>
            <person name="Han C."/>
            <person name="Land M."/>
            <person name="Hauser L."/>
            <person name="Markowitz V."/>
            <person name="Cheng J.-F."/>
            <person name="Hugenholtz P."/>
            <person name="Woyke T."/>
            <person name="Wu D."/>
            <person name="Spring S."/>
            <person name="Brambilla E."/>
            <person name="Klenk H.-P."/>
            <person name="Eisen J.A."/>
        </authorList>
    </citation>
    <scope>NUCLEOTIDE SEQUENCE [LARGE SCALE GENOMIC DNA]</scope>
    <source>
        <strain>SNP6</strain>
    </source>
</reference>
<gene>
    <name evidence="3" type="ordered locus">Arcve_0144</name>
</gene>
<evidence type="ECO:0000256" key="1">
    <source>
        <dbReference type="ARBA" id="ARBA00008791"/>
    </source>
</evidence>
<accession>F2KN84</accession>
<protein>
    <submittedName>
        <fullName evidence="3">UspA domain-containing protein</fullName>
    </submittedName>
</protein>
<sequence length="249" mass="28005">MMDKVLFPVEFMNPVSKLDSLRKFARKVVLTHIVEIMPLSSHLEVKEDVERRLGGMAERLKETGVETRTVVKIGNPGLKIAEIAEREKADMIVVPVMSGGFFKRLIYGNMANNVLKFSRRPILVVKDGFDDNAFEKPLISLPLEDAEFCLDIMDTLKGIRKMIKTAVFYHAGNGKEELEYYARKLGVPYEVVVEERKKLPEQIVNAAVSTKATSIIVGRKSRFFDDIVMLGTAASVVRRSPLPVLVIPK</sequence>
<keyword evidence="4" id="KW-1185">Reference proteome</keyword>
<evidence type="ECO:0000313" key="3">
    <source>
        <dbReference type="EMBL" id="AEA46185.1"/>
    </source>
</evidence>
<dbReference type="Gene3D" id="3.40.50.620">
    <property type="entry name" value="HUPs"/>
    <property type="match status" value="2"/>
</dbReference>
<proteinExistence type="inferred from homology"/>
<dbReference type="eggNOG" id="arCOG00449">
    <property type="taxonomic scope" value="Archaea"/>
</dbReference>
<feature type="domain" description="UspA" evidence="2">
    <location>
        <begin position="181"/>
        <end position="248"/>
    </location>
</feature>
<dbReference type="AlphaFoldDB" id="F2KN84"/>
<dbReference type="SUPFAM" id="SSF52402">
    <property type="entry name" value="Adenine nucleotide alpha hydrolases-like"/>
    <property type="match status" value="2"/>
</dbReference>
<dbReference type="PANTHER" id="PTHR46268">
    <property type="entry name" value="STRESS RESPONSE PROTEIN NHAX"/>
    <property type="match status" value="1"/>
</dbReference>
<dbReference type="InterPro" id="IPR014729">
    <property type="entry name" value="Rossmann-like_a/b/a_fold"/>
</dbReference>
<dbReference type="KEGG" id="ave:Arcve_0144"/>
<dbReference type="RefSeq" id="WP_013682861.1">
    <property type="nucleotide sequence ID" value="NC_015320.1"/>
</dbReference>
<name>F2KN84_ARCVS</name>
<dbReference type="Proteomes" id="UP000008136">
    <property type="component" value="Chromosome"/>
</dbReference>
<dbReference type="PANTHER" id="PTHR46268:SF6">
    <property type="entry name" value="UNIVERSAL STRESS PROTEIN UP12"/>
    <property type="match status" value="1"/>
</dbReference>
<evidence type="ECO:0000259" key="2">
    <source>
        <dbReference type="Pfam" id="PF00582"/>
    </source>
</evidence>
<dbReference type="GeneID" id="10393236"/>
<dbReference type="HOGENOM" id="CLU_1113825_0_0_2"/>
<dbReference type="InterPro" id="IPR006016">
    <property type="entry name" value="UspA"/>
</dbReference>
<dbReference type="CDD" id="cd00293">
    <property type="entry name" value="USP-like"/>
    <property type="match status" value="2"/>
</dbReference>
<organism evidence="3 4">
    <name type="scientific">Archaeoglobus veneficus (strain DSM 11195 / SNP6)</name>
    <dbReference type="NCBI Taxonomy" id="693661"/>
    <lineage>
        <taxon>Archaea</taxon>
        <taxon>Methanobacteriati</taxon>
        <taxon>Methanobacteriota</taxon>
        <taxon>Archaeoglobi</taxon>
        <taxon>Archaeoglobales</taxon>
        <taxon>Archaeoglobaceae</taxon>
        <taxon>Archaeoglobus</taxon>
    </lineage>
</organism>
<dbReference type="EMBL" id="CP002588">
    <property type="protein sequence ID" value="AEA46185.1"/>
    <property type="molecule type" value="Genomic_DNA"/>
</dbReference>
<dbReference type="STRING" id="693661.Arcve_0144"/>
<comment type="similarity">
    <text evidence="1">Belongs to the universal stress protein A family.</text>
</comment>